<feature type="compositionally biased region" description="Low complexity" evidence="1">
    <location>
        <begin position="340"/>
        <end position="356"/>
    </location>
</feature>
<dbReference type="Proteomes" id="UP000295083">
    <property type="component" value="Unassembled WGS sequence"/>
</dbReference>
<dbReference type="Pfam" id="PF09463">
    <property type="entry name" value="Opy2"/>
    <property type="match status" value="1"/>
</dbReference>
<keyword evidence="2" id="KW-1133">Transmembrane helix</keyword>
<proteinExistence type="predicted"/>
<sequence length="442" mass="46517">MAQFDPNLHLRSLEELEAVILPRQNGCLKCEDKAPSCPPNCKDDEFCSFTIPTCNSCAQAICVKDDSKSSSSSGNGPNTGAIVGGVIGGLAVIAIATYLVWRFFIKTKRQSIIEESYIEDANEKTINEKPVDPRANNRDSTHTVHSIASTVLTRASNIIQIAYIPGVTNRATPTSPTLLVPPVPPIPMHASNSAASSPSPYEEPHFFVPGELRDSTYSGISGYSDRTSVARTSYAPRSSIAPSIASTIYGKNAVVVAPAQTGMRAKAAVVSVKSMGVGTGGSNTPPVPSVDYEKYARPKSRDSTFSVGSTFLNNANTATATPVQRVQVVRVGNGNGPKQVSVGSKSSSSSDVTSVPGTPPPPTASTTVTSVPTIAEDGPVDQGPFSDPPEPKPAAIRSTHSLSAVIEEATRRAASGPDRRSQRTSSYERGRSPFGDEHATKD</sequence>
<keyword evidence="2" id="KW-0472">Membrane</keyword>
<evidence type="ECO:0000313" key="5">
    <source>
        <dbReference type="Proteomes" id="UP000295083"/>
    </source>
</evidence>
<dbReference type="EMBL" id="QAPG01010714">
    <property type="protein sequence ID" value="TDZ13239.1"/>
    <property type="molecule type" value="Genomic_DNA"/>
</dbReference>
<feature type="domain" description="Membrane anchor Opy2 N-terminal" evidence="3">
    <location>
        <begin position="27"/>
        <end position="62"/>
    </location>
</feature>
<accession>A0A4R8PRA3</accession>
<feature type="compositionally biased region" description="Basic and acidic residues" evidence="1">
    <location>
        <begin position="417"/>
        <end position="442"/>
    </location>
</feature>
<feature type="region of interest" description="Disordered" evidence="1">
    <location>
        <begin position="333"/>
        <end position="442"/>
    </location>
</feature>
<gene>
    <name evidence="4" type="primary">OPY2</name>
    <name evidence="4" type="ORF">C8035_v006710</name>
</gene>
<dbReference type="AlphaFoldDB" id="A0A4R8PRA3"/>
<keyword evidence="5" id="KW-1185">Reference proteome</keyword>
<reference evidence="4 5" key="1">
    <citation type="submission" date="2018-11" db="EMBL/GenBank/DDBJ databases">
        <title>Genome sequence and assembly of Colletotrichum spinosum.</title>
        <authorList>
            <person name="Gan P."/>
            <person name="Shirasu K."/>
        </authorList>
    </citation>
    <scope>NUCLEOTIDE SEQUENCE [LARGE SCALE GENOMIC DNA]</scope>
    <source>
        <strain evidence="4 5">CBS 515.97</strain>
    </source>
</reference>
<dbReference type="InterPro" id="IPR018571">
    <property type="entry name" value="Membrane_anchor_Opy2_N"/>
</dbReference>
<protein>
    <submittedName>
        <fullName evidence="4">Protein OPY2</fullName>
    </submittedName>
</protein>
<evidence type="ECO:0000256" key="2">
    <source>
        <dbReference type="SAM" id="Phobius"/>
    </source>
</evidence>
<name>A0A4R8PRA3_9PEZI</name>
<keyword evidence="2" id="KW-0812">Transmembrane</keyword>
<evidence type="ECO:0000256" key="1">
    <source>
        <dbReference type="SAM" id="MobiDB-lite"/>
    </source>
</evidence>
<feature type="transmembrane region" description="Helical" evidence="2">
    <location>
        <begin position="81"/>
        <end position="101"/>
    </location>
</feature>
<organism evidence="4 5">
    <name type="scientific">Colletotrichum spinosum</name>
    <dbReference type="NCBI Taxonomy" id="1347390"/>
    <lineage>
        <taxon>Eukaryota</taxon>
        <taxon>Fungi</taxon>
        <taxon>Dikarya</taxon>
        <taxon>Ascomycota</taxon>
        <taxon>Pezizomycotina</taxon>
        <taxon>Sordariomycetes</taxon>
        <taxon>Hypocreomycetidae</taxon>
        <taxon>Glomerellales</taxon>
        <taxon>Glomerellaceae</taxon>
        <taxon>Colletotrichum</taxon>
        <taxon>Colletotrichum orbiculare species complex</taxon>
    </lineage>
</organism>
<feature type="compositionally biased region" description="Low complexity" evidence="1">
    <location>
        <begin position="364"/>
        <end position="373"/>
    </location>
</feature>
<comment type="caution">
    <text evidence="4">The sequence shown here is derived from an EMBL/GenBank/DDBJ whole genome shotgun (WGS) entry which is preliminary data.</text>
</comment>
<evidence type="ECO:0000259" key="3">
    <source>
        <dbReference type="Pfam" id="PF09463"/>
    </source>
</evidence>
<evidence type="ECO:0000313" key="4">
    <source>
        <dbReference type="EMBL" id="TDZ13239.1"/>
    </source>
</evidence>